<dbReference type="InterPro" id="IPR009711">
    <property type="entry name" value="UPF0473"/>
</dbReference>
<reference evidence="1 2" key="1">
    <citation type="journal article" date="2015" name="Genome Announc.">
        <title>Draft Genome Sequence of Clostridium tyrobutyricum Strain DIVETGP, Isolated from Cow's Milk for Grana Padano Production.</title>
        <authorList>
            <person name="Soggiu A."/>
            <person name="Piras C."/>
            <person name="Gaiarsa S."/>
            <person name="Sassera D."/>
            <person name="Roncada P."/>
            <person name="Bendixen E."/>
            <person name="Brasca M."/>
            <person name="Bonizzi L."/>
        </authorList>
    </citation>
    <scope>NUCLEOTIDE SEQUENCE [LARGE SCALE GENOMIC DNA]</scope>
    <source>
        <strain evidence="1 2">DIVETGP</strain>
    </source>
</reference>
<protein>
    <submittedName>
        <fullName evidence="1">Uncharacterized protein</fullName>
    </submittedName>
</protein>
<accession>W6N1F6</accession>
<organism evidence="1 2">
    <name type="scientific">Clostridium tyrobutyricum DIVETGP</name>
    <dbReference type="NCBI Taxonomy" id="1408889"/>
    <lineage>
        <taxon>Bacteria</taxon>
        <taxon>Bacillati</taxon>
        <taxon>Bacillota</taxon>
        <taxon>Clostridia</taxon>
        <taxon>Eubacteriales</taxon>
        <taxon>Clostridiaceae</taxon>
        <taxon>Clostridium</taxon>
    </lineage>
</organism>
<dbReference type="AlphaFoldDB" id="W6N1F6"/>
<name>W6N1F6_CLOTY</name>
<proteinExistence type="predicted"/>
<keyword evidence="2" id="KW-1185">Reference proteome</keyword>
<dbReference type="Pfam" id="PF06949">
    <property type="entry name" value="DUF1292"/>
    <property type="match status" value="1"/>
</dbReference>
<dbReference type="GeneID" id="29418945"/>
<evidence type="ECO:0000313" key="2">
    <source>
        <dbReference type="Proteomes" id="UP000019482"/>
    </source>
</evidence>
<gene>
    <name evidence="1" type="ORF">CTDIVETGP_0138</name>
</gene>
<sequence length="88" mass="10062">MEIDLKNIVLEDESGNKCKFELVTKFDIEDREYVIVVPKDAKNSGEAIALRIDKDIDGNAILLTVEDEKEFSSVASEYEMLFKDDMQN</sequence>
<evidence type="ECO:0000313" key="1">
    <source>
        <dbReference type="EMBL" id="CDL90068.1"/>
    </source>
</evidence>
<comment type="caution">
    <text evidence="1">The sequence shown here is derived from an EMBL/GenBank/DDBJ whole genome shotgun (WGS) entry which is preliminary data.</text>
</comment>
<dbReference type="RefSeq" id="WP_017750711.1">
    <property type="nucleotide sequence ID" value="NZ_CBXI010000003.1"/>
</dbReference>
<dbReference type="OrthoDB" id="9811971at2"/>
<dbReference type="Proteomes" id="UP000019482">
    <property type="component" value="Unassembled WGS sequence"/>
</dbReference>
<dbReference type="EMBL" id="CBXI010000003">
    <property type="protein sequence ID" value="CDL90068.1"/>
    <property type="molecule type" value="Genomic_DNA"/>
</dbReference>